<dbReference type="GO" id="GO:0046872">
    <property type="term" value="F:metal ion binding"/>
    <property type="evidence" value="ECO:0007669"/>
    <property type="project" value="UniProtKB-KW"/>
</dbReference>
<dbReference type="Pfam" id="PF00211">
    <property type="entry name" value="Guanylate_cyc"/>
    <property type="match status" value="1"/>
</dbReference>
<dbReference type="EMBL" id="BANT01000019">
    <property type="protein sequence ID" value="GAC57418.1"/>
    <property type="molecule type" value="Genomic_DNA"/>
</dbReference>
<feature type="transmembrane region" description="Helical" evidence="18">
    <location>
        <begin position="143"/>
        <end position="160"/>
    </location>
</feature>
<keyword evidence="10 18" id="KW-1133">Transmembrane helix</keyword>
<name>L7LBK0_9ACTN</name>
<keyword evidence="5 18" id="KW-0812">Transmembrane</keyword>
<keyword evidence="13 17" id="KW-0456">Lyase</keyword>
<dbReference type="PROSITE" id="PS50125">
    <property type="entry name" value="GUANYLATE_CYCLASE_2"/>
    <property type="match status" value="1"/>
</dbReference>
<dbReference type="STRING" id="1121927.GOHSU_19_00230"/>
<protein>
    <recommendedName>
        <fullName evidence="4">Adenylate cyclase</fullName>
        <ecNumber evidence="3">4.6.1.1</ecNumber>
    </recommendedName>
    <alternativeName>
        <fullName evidence="14">ATP pyrophosphate-lyase</fullName>
    </alternativeName>
    <alternativeName>
        <fullName evidence="15">Adenylyl cyclase</fullName>
    </alternativeName>
</protein>
<dbReference type="Proteomes" id="UP000053405">
    <property type="component" value="Unassembled WGS sequence"/>
</dbReference>
<evidence type="ECO:0000256" key="12">
    <source>
        <dbReference type="ARBA" id="ARBA00023136"/>
    </source>
</evidence>
<evidence type="ECO:0000256" key="1">
    <source>
        <dbReference type="ARBA" id="ARBA00001593"/>
    </source>
</evidence>
<dbReference type="SUPFAM" id="SSF55073">
    <property type="entry name" value="Nucleotide cyclase"/>
    <property type="match status" value="1"/>
</dbReference>
<dbReference type="GO" id="GO:0004016">
    <property type="term" value="F:adenylate cyclase activity"/>
    <property type="evidence" value="ECO:0007669"/>
    <property type="project" value="UniProtKB-EC"/>
</dbReference>
<evidence type="ECO:0000256" key="4">
    <source>
        <dbReference type="ARBA" id="ARBA00021420"/>
    </source>
</evidence>
<evidence type="ECO:0000256" key="11">
    <source>
        <dbReference type="ARBA" id="ARBA00022998"/>
    </source>
</evidence>
<dbReference type="InterPro" id="IPR048432">
    <property type="entry name" value="MASE7"/>
</dbReference>
<keyword evidence="21" id="KW-1185">Reference proteome</keyword>
<evidence type="ECO:0000313" key="21">
    <source>
        <dbReference type="Proteomes" id="UP000053405"/>
    </source>
</evidence>
<keyword evidence="7" id="KW-0547">Nucleotide-binding</keyword>
<dbReference type="PANTHER" id="PTHR11920:SF335">
    <property type="entry name" value="GUANYLATE CYCLASE"/>
    <property type="match status" value="1"/>
</dbReference>
<evidence type="ECO:0000256" key="17">
    <source>
        <dbReference type="RuleBase" id="RU000405"/>
    </source>
</evidence>
<dbReference type="GO" id="GO:0004383">
    <property type="term" value="F:guanylate cyclase activity"/>
    <property type="evidence" value="ECO:0007669"/>
    <property type="project" value="TreeGrafter"/>
</dbReference>
<evidence type="ECO:0000256" key="18">
    <source>
        <dbReference type="SAM" id="Phobius"/>
    </source>
</evidence>
<comment type="caution">
    <text evidence="20">The sequence shown here is derived from an EMBL/GenBank/DDBJ whole genome shotgun (WGS) entry which is preliminary data.</text>
</comment>
<evidence type="ECO:0000256" key="10">
    <source>
        <dbReference type="ARBA" id="ARBA00022989"/>
    </source>
</evidence>
<evidence type="ECO:0000256" key="7">
    <source>
        <dbReference type="ARBA" id="ARBA00022741"/>
    </source>
</evidence>
<dbReference type="Gene3D" id="3.30.70.1230">
    <property type="entry name" value="Nucleotide cyclase"/>
    <property type="match status" value="1"/>
</dbReference>
<feature type="transmembrane region" description="Helical" evidence="18">
    <location>
        <begin position="120"/>
        <end position="136"/>
    </location>
</feature>
<keyword evidence="8" id="KW-0067">ATP-binding</keyword>
<dbReference type="AlphaFoldDB" id="L7LBK0"/>
<dbReference type="GO" id="GO:0005524">
    <property type="term" value="F:ATP binding"/>
    <property type="evidence" value="ECO:0007669"/>
    <property type="project" value="UniProtKB-KW"/>
</dbReference>
<dbReference type="CDD" id="cd07302">
    <property type="entry name" value="CHD"/>
    <property type="match status" value="1"/>
</dbReference>
<reference evidence="20 21" key="1">
    <citation type="submission" date="2012-12" db="EMBL/GenBank/DDBJ databases">
        <title>Whole genome shotgun sequence of Gordonia hirsuta NBRC 16056.</title>
        <authorList>
            <person name="Isaki-Nakamura S."/>
            <person name="Hosoyama A."/>
            <person name="Tsuchikane K."/>
            <person name="Katsumata H."/>
            <person name="Baba S."/>
            <person name="Yamazaki S."/>
            <person name="Fujita N."/>
        </authorList>
    </citation>
    <scope>NUCLEOTIDE SEQUENCE [LARGE SCALE GENOMIC DNA]</scope>
    <source>
        <strain evidence="20 21">NBRC 16056</strain>
    </source>
</reference>
<evidence type="ECO:0000256" key="3">
    <source>
        <dbReference type="ARBA" id="ARBA00012201"/>
    </source>
</evidence>
<keyword evidence="6" id="KW-0479">Metal-binding</keyword>
<dbReference type="InterPro" id="IPR050401">
    <property type="entry name" value="Cyclic_nucleotide_synthase"/>
</dbReference>
<evidence type="ECO:0000259" key="19">
    <source>
        <dbReference type="PROSITE" id="PS50125"/>
    </source>
</evidence>
<dbReference type="FunFam" id="3.30.70.1230:FF:000033">
    <property type="entry name" value="Adenylate cyclase"/>
    <property type="match status" value="1"/>
</dbReference>
<feature type="transmembrane region" description="Helical" evidence="18">
    <location>
        <begin position="93"/>
        <end position="114"/>
    </location>
</feature>
<evidence type="ECO:0000256" key="14">
    <source>
        <dbReference type="ARBA" id="ARBA00032597"/>
    </source>
</evidence>
<evidence type="ECO:0000256" key="5">
    <source>
        <dbReference type="ARBA" id="ARBA00022692"/>
    </source>
</evidence>
<dbReference type="GO" id="GO:0035556">
    <property type="term" value="P:intracellular signal transduction"/>
    <property type="evidence" value="ECO:0007669"/>
    <property type="project" value="InterPro"/>
</dbReference>
<evidence type="ECO:0000256" key="8">
    <source>
        <dbReference type="ARBA" id="ARBA00022840"/>
    </source>
</evidence>
<dbReference type="InterPro" id="IPR018297">
    <property type="entry name" value="A/G_cyclase_CS"/>
</dbReference>
<comment type="subcellular location">
    <subcellularLocation>
        <location evidence="2">Membrane</location>
    </subcellularLocation>
</comment>
<dbReference type="SMART" id="SM00044">
    <property type="entry name" value="CYCc"/>
    <property type="match status" value="1"/>
</dbReference>
<accession>L7LBK0</accession>
<sequence length="424" mass="45372">MALQPQGFDRDRAADRTRHHPLIHWRAPGTTTPLVERGHRLIALASYAAATVSLGFGIASFLLDGPPQVRVVNLMVTLVFLVVPQLHRIAALAPALGFVAVATATLGTLCIQLGTDTGLLFYFFAMAAGIPMVLGIGKLGLTIGLVALCPLSVTVLNFTVPGDTGVAPGWLLSGGFVVNAVVAGGLGAAVMGYGLYQIQQAELTLDQAHRRSQALLDNILPRSVSERLQDPAHPEIADGYDDASILFADIAGFTAMSSRLSPQEVVAFLDRLYSALDALVERHGLEKIKTTGDAYLVVSGVPEPRHDHLTALARFALDMRRECGQVRTAQGAQVPMRIGLACGPVVAGVVGSTKFFYDVWGDAVNLASRMESTGVPGKIQVPQDVRDRLADRFVFTERGVVEVKGKQPQHTWFLESERADPAAR</sequence>
<keyword evidence="9" id="KW-0460">Magnesium</keyword>
<evidence type="ECO:0000256" key="16">
    <source>
        <dbReference type="ARBA" id="ARBA00064436"/>
    </source>
</evidence>
<dbReference type="PANTHER" id="PTHR11920">
    <property type="entry name" value="GUANYLYL CYCLASE"/>
    <property type="match status" value="1"/>
</dbReference>
<evidence type="ECO:0000256" key="13">
    <source>
        <dbReference type="ARBA" id="ARBA00023239"/>
    </source>
</evidence>
<feature type="transmembrane region" description="Helical" evidence="18">
    <location>
        <begin position="172"/>
        <end position="196"/>
    </location>
</feature>
<organism evidence="20 21">
    <name type="scientific">Gordonia hirsuta DSM 44140 = NBRC 16056</name>
    <dbReference type="NCBI Taxonomy" id="1121927"/>
    <lineage>
        <taxon>Bacteria</taxon>
        <taxon>Bacillati</taxon>
        <taxon>Actinomycetota</taxon>
        <taxon>Actinomycetes</taxon>
        <taxon>Mycobacteriales</taxon>
        <taxon>Gordoniaceae</taxon>
        <taxon>Gordonia</taxon>
    </lineage>
</organism>
<evidence type="ECO:0000256" key="15">
    <source>
        <dbReference type="ARBA" id="ARBA00032637"/>
    </source>
</evidence>
<dbReference type="PROSITE" id="PS00452">
    <property type="entry name" value="GUANYLATE_CYCLASE_1"/>
    <property type="match status" value="1"/>
</dbReference>
<dbReference type="GO" id="GO:0006171">
    <property type="term" value="P:cAMP biosynthetic process"/>
    <property type="evidence" value="ECO:0007669"/>
    <property type="project" value="UniProtKB-KW"/>
</dbReference>
<dbReference type="InterPro" id="IPR029787">
    <property type="entry name" value="Nucleotide_cyclase"/>
</dbReference>
<dbReference type="InterPro" id="IPR001054">
    <property type="entry name" value="A/G_cyclase"/>
</dbReference>
<feature type="domain" description="Guanylate cyclase" evidence="19">
    <location>
        <begin position="244"/>
        <end position="371"/>
    </location>
</feature>
<evidence type="ECO:0000256" key="9">
    <source>
        <dbReference type="ARBA" id="ARBA00022842"/>
    </source>
</evidence>
<comment type="similarity">
    <text evidence="17">Belongs to the adenylyl cyclase class-4/guanylyl cyclase family.</text>
</comment>
<dbReference type="GO" id="GO:0007168">
    <property type="term" value="P:receptor guanylyl cyclase signaling pathway"/>
    <property type="evidence" value="ECO:0007669"/>
    <property type="project" value="TreeGrafter"/>
</dbReference>
<keyword evidence="11" id="KW-0115">cAMP biosynthesis</keyword>
<dbReference type="GO" id="GO:0001653">
    <property type="term" value="F:peptide receptor activity"/>
    <property type="evidence" value="ECO:0007669"/>
    <property type="project" value="TreeGrafter"/>
</dbReference>
<dbReference type="EC" id="4.6.1.1" evidence="3"/>
<gene>
    <name evidence="20" type="ORF">GOHSU_19_00230</name>
</gene>
<dbReference type="Pfam" id="PF20967">
    <property type="entry name" value="MASE7"/>
    <property type="match status" value="1"/>
</dbReference>
<keyword evidence="12 18" id="KW-0472">Membrane</keyword>
<evidence type="ECO:0000313" key="20">
    <source>
        <dbReference type="EMBL" id="GAC57418.1"/>
    </source>
</evidence>
<feature type="transmembrane region" description="Helical" evidence="18">
    <location>
        <begin position="41"/>
        <end position="63"/>
    </location>
</feature>
<comment type="catalytic activity">
    <reaction evidence="1">
        <text>ATP = 3',5'-cyclic AMP + diphosphate</text>
        <dbReference type="Rhea" id="RHEA:15389"/>
        <dbReference type="ChEBI" id="CHEBI:30616"/>
        <dbReference type="ChEBI" id="CHEBI:33019"/>
        <dbReference type="ChEBI" id="CHEBI:58165"/>
        <dbReference type="EC" id="4.6.1.1"/>
    </reaction>
</comment>
<dbReference type="GO" id="GO:0005886">
    <property type="term" value="C:plasma membrane"/>
    <property type="evidence" value="ECO:0007669"/>
    <property type="project" value="UniProtKB-ARBA"/>
</dbReference>
<proteinExistence type="inferred from homology"/>
<dbReference type="RefSeq" id="WP_005939480.1">
    <property type="nucleotide sequence ID" value="NZ_ATVK01000010.1"/>
</dbReference>
<dbReference type="eggNOG" id="COG2114">
    <property type="taxonomic scope" value="Bacteria"/>
</dbReference>
<evidence type="ECO:0000256" key="2">
    <source>
        <dbReference type="ARBA" id="ARBA00004370"/>
    </source>
</evidence>
<comment type="subunit">
    <text evidence="16">Homodimer. Can also exist as monomer.</text>
</comment>
<evidence type="ECO:0000256" key="6">
    <source>
        <dbReference type="ARBA" id="ARBA00022723"/>
    </source>
</evidence>